<evidence type="ECO:0000313" key="2">
    <source>
        <dbReference type="EMBL" id="CAG9831930.1"/>
    </source>
</evidence>
<proteinExistence type="predicted"/>
<feature type="region of interest" description="Disordered" evidence="1">
    <location>
        <begin position="23"/>
        <end position="58"/>
    </location>
</feature>
<organism evidence="2 3">
    <name type="scientific">Diabrotica balteata</name>
    <name type="common">Banded cucumber beetle</name>
    <dbReference type="NCBI Taxonomy" id="107213"/>
    <lineage>
        <taxon>Eukaryota</taxon>
        <taxon>Metazoa</taxon>
        <taxon>Ecdysozoa</taxon>
        <taxon>Arthropoda</taxon>
        <taxon>Hexapoda</taxon>
        <taxon>Insecta</taxon>
        <taxon>Pterygota</taxon>
        <taxon>Neoptera</taxon>
        <taxon>Endopterygota</taxon>
        <taxon>Coleoptera</taxon>
        <taxon>Polyphaga</taxon>
        <taxon>Cucujiformia</taxon>
        <taxon>Chrysomeloidea</taxon>
        <taxon>Chrysomelidae</taxon>
        <taxon>Galerucinae</taxon>
        <taxon>Diabroticina</taxon>
        <taxon>Diabroticites</taxon>
        <taxon>Diabrotica</taxon>
    </lineage>
</organism>
<sequence>MSIQEKVLMKKIKKREKQKLKFVQKKESEKSKEESEEPEKVKVENGLKRLQSNDEGPSKSKYVSFIYLLIF</sequence>
<protein>
    <submittedName>
        <fullName evidence="2">Uncharacterized protein</fullName>
    </submittedName>
</protein>
<dbReference type="AlphaFoldDB" id="A0A9N9T0W0"/>
<dbReference type="EMBL" id="OU898278">
    <property type="protein sequence ID" value="CAG9831930.1"/>
    <property type="molecule type" value="Genomic_DNA"/>
</dbReference>
<name>A0A9N9T0W0_DIABA</name>
<evidence type="ECO:0000256" key="1">
    <source>
        <dbReference type="SAM" id="MobiDB-lite"/>
    </source>
</evidence>
<feature type="compositionally biased region" description="Basic and acidic residues" evidence="1">
    <location>
        <begin position="24"/>
        <end position="47"/>
    </location>
</feature>
<gene>
    <name evidence="2" type="ORF">DIABBA_LOCUS5475</name>
</gene>
<accession>A0A9N9T0W0</accession>
<keyword evidence="3" id="KW-1185">Reference proteome</keyword>
<reference evidence="2" key="1">
    <citation type="submission" date="2022-01" db="EMBL/GenBank/DDBJ databases">
        <authorList>
            <person name="King R."/>
        </authorList>
    </citation>
    <scope>NUCLEOTIDE SEQUENCE</scope>
</reference>
<evidence type="ECO:0000313" key="3">
    <source>
        <dbReference type="Proteomes" id="UP001153709"/>
    </source>
</evidence>
<dbReference type="Proteomes" id="UP001153709">
    <property type="component" value="Chromosome 3"/>
</dbReference>